<reference evidence="2 3" key="1">
    <citation type="submission" date="2023-01" db="EMBL/GenBank/DDBJ databases">
        <title>Analysis of 21 Apiospora genomes using comparative genomics revels a genus with tremendous synthesis potential of carbohydrate active enzymes and secondary metabolites.</title>
        <authorList>
            <person name="Sorensen T."/>
        </authorList>
    </citation>
    <scope>NUCLEOTIDE SEQUENCE [LARGE SCALE GENOMIC DNA]</scope>
    <source>
        <strain evidence="2 3">CBS 24483</strain>
    </source>
</reference>
<dbReference type="RefSeq" id="XP_066701201.1">
    <property type="nucleotide sequence ID" value="XM_066841339.1"/>
</dbReference>
<proteinExistence type="predicted"/>
<feature type="transmembrane region" description="Helical" evidence="1">
    <location>
        <begin position="111"/>
        <end position="129"/>
    </location>
</feature>
<evidence type="ECO:0000313" key="2">
    <source>
        <dbReference type="EMBL" id="KAK7955895.1"/>
    </source>
</evidence>
<dbReference type="InterPro" id="IPR021514">
    <property type="entry name" value="DUF3176"/>
</dbReference>
<dbReference type="EMBL" id="JAQQWE010000004">
    <property type="protein sequence ID" value="KAK7955895.1"/>
    <property type="molecule type" value="Genomic_DNA"/>
</dbReference>
<evidence type="ECO:0000313" key="3">
    <source>
        <dbReference type="Proteomes" id="UP001391051"/>
    </source>
</evidence>
<gene>
    <name evidence="2" type="ORF">PG986_005117</name>
</gene>
<protein>
    <submittedName>
        <fullName evidence="2">Uncharacterized protein</fullName>
    </submittedName>
</protein>
<dbReference type="Pfam" id="PF11374">
    <property type="entry name" value="DUF3176"/>
    <property type="match status" value="1"/>
</dbReference>
<dbReference type="PANTHER" id="PTHR35394:SF5">
    <property type="entry name" value="DUF3176 DOMAIN-CONTAINING PROTEIN"/>
    <property type="match status" value="1"/>
</dbReference>
<keyword evidence="1" id="KW-0812">Transmembrane</keyword>
<feature type="transmembrane region" description="Helical" evidence="1">
    <location>
        <begin position="20"/>
        <end position="41"/>
    </location>
</feature>
<comment type="caution">
    <text evidence="2">The sequence shown here is derived from an EMBL/GenBank/DDBJ whole genome shotgun (WGS) entry which is preliminary data.</text>
</comment>
<dbReference type="PANTHER" id="PTHR35394">
    <property type="entry name" value="DUF3176 DOMAIN-CONTAINING PROTEIN"/>
    <property type="match status" value="1"/>
</dbReference>
<keyword evidence="3" id="KW-1185">Reference proteome</keyword>
<evidence type="ECO:0000256" key="1">
    <source>
        <dbReference type="SAM" id="Phobius"/>
    </source>
</evidence>
<organism evidence="2 3">
    <name type="scientific">Apiospora aurea</name>
    <dbReference type="NCBI Taxonomy" id="335848"/>
    <lineage>
        <taxon>Eukaryota</taxon>
        <taxon>Fungi</taxon>
        <taxon>Dikarya</taxon>
        <taxon>Ascomycota</taxon>
        <taxon>Pezizomycotina</taxon>
        <taxon>Sordariomycetes</taxon>
        <taxon>Xylariomycetidae</taxon>
        <taxon>Amphisphaeriales</taxon>
        <taxon>Apiosporaceae</taxon>
        <taxon>Apiospora</taxon>
    </lineage>
</organism>
<name>A0ABR1QGM5_9PEZI</name>
<keyword evidence="1" id="KW-0472">Membrane</keyword>
<keyword evidence="1" id="KW-1133">Transmembrane helix</keyword>
<dbReference type="GeneID" id="92074401"/>
<accession>A0ABR1QGM5</accession>
<dbReference type="Proteomes" id="UP001391051">
    <property type="component" value="Unassembled WGS sequence"/>
</dbReference>
<sequence>MQHSMTSLAAGTCKNALRPWFWEIALCVTSAGLLAAIVAILPHANSHAQEEWTLNITLNSPINILSTLFRACLAATAAEVISQQKWIWFWSAPTVGRPILLLATGSLQQPFIVFPIAIVLSSLAVGPFAQQSIRTVYQEMPSGLGTASLATSNYMNATLVQPDNVNSRTTYNRTLDRADYAMYSFNAGNRSIMLNAIANPVSNDSVVSPVCPTGNCSFPILSSETGITHTSIGVCNTCTDVGSLVQRSTVQGKSWNGSITYTLPKGMQLILGDSAPSLSVFSGDLSWAERVMSADAVAVARWAFVNTTVFTMSLPKGIYDTEASFVPRAVACSL</sequence>